<gene>
    <name evidence="11" type="ORF">N7458_011867</name>
</gene>
<evidence type="ECO:0000256" key="2">
    <source>
        <dbReference type="ARBA" id="ARBA00007095"/>
    </source>
</evidence>
<dbReference type="GO" id="GO:0000730">
    <property type="term" value="P:DNA recombinase assembly"/>
    <property type="evidence" value="ECO:0007669"/>
    <property type="project" value="TreeGrafter"/>
</dbReference>
<dbReference type="PROSITE" id="PS50163">
    <property type="entry name" value="RECA_3"/>
    <property type="match status" value="1"/>
</dbReference>
<dbReference type="RefSeq" id="XP_056760003.1">
    <property type="nucleotide sequence ID" value="XM_056915249.1"/>
</dbReference>
<comment type="caution">
    <text evidence="11">The sequence shown here is derived from an EMBL/GenBank/DDBJ whole genome shotgun (WGS) entry which is preliminary data.</text>
</comment>
<dbReference type="InterPro" id="IPR027417">
    <property type="entry name" value="P-loop_NTPase"/>
</dbReference>
<dbReference type="PANTHER" id="PTHR22942:SF39">
    <property type="entry name" value="DNA REPAIR PROTEIN RAD51 HOMOLOG 1"/>
    <property type="match status" value="1"/>
</dbReference>
<feature type="region of interest" description="Disordered" evidence="7">
    <location>
        <begin position="100"/>
        <end position="136"/>
    </location>
</feature>
<reference evidence="11" key="1">
    <citation type="submission" date="2022-12" db="EMBL/GenBank/DDBJ databases">
        <authorList>
            <person name="Petersen C."/>
        </authorList>
    </citation>
    <scope>NUCLEOTIDE SEQUENCE</scope>
    <source>
        <strain evidence="11">IBT 16125</strain>
    </source>
</reference>
<dbReference type="NCBIfam" id="TIGR02239">
    <property type="entry name" value="recomb_RAD51"/>
    <property type="match status" value="1"/>
</dbReference>
<dbReference type="FunFam" id="1.10.150.20:FF:000008">
    <property type="entry name" value="DNA repair protein RAD51 homolog"/>
    <property type="match status" value="1"/>
</dbReference>
<dbReference type="GO" id="GO:1990426">
    <property type="term" value="P:mitotic recombination-dependent replication fork processing"/>
    <property type="evidence" value="ECO:0007669"/>
    <property type="project" value="InterPro"/>
</dbReference>
<keyword evidence="4 6" id="KW-0067">ATP-binding</keyword>
<evidence type="ECO:0000313" key="12">
    <source>
        <dbReference type="Proteomes" id="UP001213681"/>
    </source>
</evidence>
<evidence type="ECO:0000259" key="9">
    <source>
        <dbReference type="PROSITE" id="PS50162"/>
    </source>
</evidence>
<dbReference type="InterPro" id="IPR020587">
    <property type="entry name" value="RecA_monomer-monomer_interface"/>
</dbReference>
<evidence type="ECO:0000256" key="7">
    <source>
        <dbReference type="SAM" id="MobiDB-lite"/>
    </source>
</evidence>
<feature type="transmembrane region" description="Helical" evidence="8">
    <location>
        <begin position="33"/>
        <end position="52"/>
    </location>
</feature>
<dbReference type="InterPro" id="IPR020588">
    <property type="entry name" value="RecA_ATP-bd"/>
</dbReference>
<dbReference type="Proteomes" id="UP001213681">
    <property type="component" value="Unassembled WGS sequence"/>
</dbReference>
<dbReference type="Gene3D" id="3.40.50.300">
    <property type="entry name" value="P-loop containing nucleotide triphosphate hydrolases"/>
    <property type="match status" value="1"/>
</dbReference>
<dbReference type="AlphaFoldDB" id="A0AAD6BSU7"/>
<comment type="subcellular location">
    <subcellularLocation>
        <location evidence="1">Nucleus</location>
    </subcellularLocation>
</comment>
<evidence type="ECO:0000256" key="3">
    <source>
        <dbReference type="ARBA" id="ARBA00022741"/>
    </source>
</evidence>
<dbReference type="GeneID" id="81605492"/>
<name>A0AAD6BSU7_9EURO</name>
<dbReference type="GO" id="GO:0042148">
    <property type="term" value="P:DNA strand invasion"/>
    <property type="evidence" value="ECO:0007669"/>
    <property type="project" value="UniProtKB-ARBA"/>
</dbReference>
<dbReference type="SUPFAM" id="SSF52540">
    <property type="entry name" value="P-loop containing nucleoside triphosphate hydrolases"/>
    <property type="match status" value="1"/>
</dbReference>
<feature type="compositionally biased region" description="Polar residues" evidence="7">
    <location>
        <begin position="100"/>
        <end position="120"/>
    </location>
</feature>
<feature type="domain" description="RecA family profile 2" evidence="10">
    <location>
        <begin position="607"/>
        <end position="670"/>
    </location>
</feature>
<dbReference type="PROSITE" id="PS50162">
    <property type="entry name" value="RECA_2"/>
    <property type="match status" value="1"/>
</dbReference>
<dbReference type="GO" id="GO:0000150">
    <property type="term" value="F:DNA strand exchange activity"/>
    <property type="evidence" value="ECO:0007669"/>
    <property type="project" value="InterPro"/>
</dbReference>
<dbReference type="GO" id="GO:0000723">
    <property type="term" value="P:telomere maintenance"/>
    <property type="evidence" value="ECO:0007669"/>
    <property type="project" value="UniProtKB-ARBA"/>
</dbReference>
<feature type="domain" description="RecA family profile 1" evidence="9">
    <location>
        <begin position="427"/>
        <end position="598"/>
    </location>
</feature>
<dbReference type="GO" id="GO:0003690">
    <property type="term" value="F:double-stranded DNA binding"/>
    <property type="evidence" value="ECO:0007669"/>
    <property type="project" value="InterPro"/>
</dbReference>
<organism evidence="11 12">
    <name type="scientific">Penicillium daleae</name>
    <dbReference type="NCBI Taxonomy" id="63821"/>
    <lineage>
        <taxon>Eukaryota</taxon>
        <taxon>Fungi</taxon>
        <taxon>Dikarya</taxon>
        <taxon>Ascomycota</taxon>
        <taxon>Pezizomycotina</taxon>
        <taxon>Eurotiomycetes</taxon>
        <taxon>Eurotiomycetidae</taxon>
        <taxon>Eurotiales</taxon>
        <taxon>Aspergillaceae</taxon>
        <taxon>Penicillium</taxon>
    </lineage>
</organism>
<dbReference type="SMART" id="SM00382">
    <property type="entry name" value="AAA"/>
    <property type="match status" value="1"/>
</dbReference>
<dbReference type="EMBL" id="JAPVEA010000009">
    <property type="protein sequence ID" value="KAJ5432711.1"/>
    <property type="molecule type" value="Genomic_DNA"/>
</dbReference>
<keyword evidence="8" id="KW-1133">Transmembrane helix</keyword>
<dbReference type="GO" id="GO:0005524">
    <property type="term" value="F:ATP binding"/>
    <property type="evidence" value="ECO:0007669"/>
    <property type="project" value="UniProtKB-KW"/>
</dbReference>
<proteinExistence type="inferred from homology"/>
<keyword evidence="8" id="KW-0812">Transmembrane</keyword>
<keyword evidence="12" id="KW-1185">Reference proteome</keyword>
<dbReference type="FunFam" id="3.40.50.300:FF:000092">
    <property type="entry name" value="DNA repair protein Rad51 homolog"/>
    <property type="match status" value="1"/>
</dbReference>
<dbReference type="GO" id="GO:0140664">
    <property type="term" value="F:ATP-dependent DNA damage sensor activity"/>
    <property type="evidence" value="ECO:0007669"/>
    <property type="project" value="InterPro"/>
</dbReference>
<dbReference type="CDD" id="cd19513">
    <property type="entry name" value="Rad51"/>
    <property type="match status" value="1"/>
</dbReference>
<keyword evidence="3 6" id="KW-0547">Nucleotide-binding</keyword>
<protein>
    <submittedName>
        <fullName evidence="11">DNA recombination/repair protein RecAmonomer-monomer interface</fullName>
    </submittedName>
</protein>
<dbReference type="GO" id="GO:0070192">
    <property type="term" value="P:chromosome organization involved in meiotic cell cycle"/>
    <property type="evidence" value="ECO:0007669"/>
    <property type="project" value="TreeGrafter"/>
</dbReference>
<dbReference type="GO" id="GO:0042802">
    <property type="term" value="F:identical protein binding"/>
    <property type="evidence" value="ECO:0007669"/>
    <property type="project" value="UniProtKB-ARBA"/>
</dbReference>
<dbReference type="GO" id="GO:0006312">
    <property type="term" value="P:mitotic recombination"/>
    <property type="evidence" value="ECO:0007669"/>
    <property type="project" value="TreeGrafter"/>
</dbReference>
<dbReference type="Gene3D" id="1.10.150.20">
    <property type="entry name" value="5' to 3' exonuclease, C-terminal subdomain"/>
    <property type="match status" value="1"/>
</dbReference>
<evidence type="ECO:0000259" key="10">
    <source>
        <dbReference type="PROSITE" id="PS50163"/>
    </source>
</evidence>
<evidence type="ECO:0000256" key="8">
    <source>
        <dbReference type="SAM" id="Phobius"/>
    </source>
</evidence>
<evidence type="ECO:0000256" key="4">
    <source>
        <dbReference type="ARBA" id="ARBA00022840"/>
    </source>
</evidence>
<keyword evidence="8" id="KW-0472">Membrane</keyword>
<dbReference type="InterPro" id="IPR010995">
    <property type="entry name" value="DNA_repair_Rad51/TF_NusA_a-hlx"/>
</dbReference>
<dbReference type="GO" id="GO:0003697">
    <property type="term" value="F:single-stranded DNA binding"/>
    <property type="evidence" value="ECO:0007669"/>
    <property type="project" value="InterPro"/>
</dbReference>
<evidence type="ECO:0000256" key="5">
    <source>
        <dbReference type="ARBA" id="ARBA00023242"/>
    </source>
</evidence>
<accession>A0AAD6BSU7</accession>
<dbReference type="NCBIfam" id="NF003301">
    <property type="entry name" value="PRK04301.1"/>
    <property type="match status" value="1"/>
</dbReference>
<dbReference type="Pfam" id="PF08423">
    <property type="entry name" value="Rad51"/>
    <property type="match status" value="1"/>
</dbReference>
<keyword evidence="5" id="KW-0539">Nucleus</keyword>
<dbReference type="InterPro" id="IPR003593">
    <property type="entry name" value="AAA+_ATPase"/>
</dbReference>
<evidence type="ECO:0000256" key="1">
    <source>
        <dbReference type="ARBA" id="ARBA00004123"/>
    </source>
</evidence>
<dbReference type="PANTHER" id="PTHR22942">
    <property type="entry name" value="RECA/RAD51/RADA DNA STRAND-PAIRING FAMILY MEMBER"/>
    <property type="match status" value="1"/>
</dbReference>
<dbReference type="GO" id="GO:0007131">
    <property type="term" value="P:reciprocal meiotic recombination"/>
    <property type="evidence" value="ECO:0007669"/>
    <property type="project" value="UniProtKB-ARBA"/>
</dbReference>
<evidence type="ECO:0000256" key="6">
    <source>
        <dbReference type="RuleBase" id="RU003422"/>
    </source>
</evidence>
<dbReference type="GO" id="GO:0000794">
    <property type="term" value="C:condensed nuclear chromosome"/>
    <property type="evidence" value="ECO:0007669"/>
    <property type="project" value="TreeGrafter"/>
</dbReference>
<evidence type="ECO:0000313" key="11">
    <source>
        <dbReference type="EMBL" id="KAJ5432711.1"/>
    </source>
</evidence>
<comment type="similarity">
    <text evidence="2">Belongs to the RecA family. RAD51 subfamily.</text>
</comment>
<dbReference type="InterPro" id="IPR013632">
    <property type="entry name" value="Rad51_C"/>
</dbReference>
<dbReference type="InterPro" id="IPR011941">
    <property type="entry name" value="DNA_recomb/repair_Rad51"/>
</dbReference>
<dbReference type="SUPFAM" id="SSF47794">
    <property type="entry name" value="Rad51 N-terminal domain-like"/>
    <property type="match status" value="1"/>
</dbReference>
<sequence>MAFWVGWPLWEKLSFVCRGLLGFLYMEGRKLTMMQVVVFVYACCVLAFNTWMTRRYAATESRQKDQEAELYPMLSRDDVPFGAKALERGVQVEGIWVSNHNTPHSSTLHPETPTTDQPSSPDMRKYPVRPPTPASSVAIENAKYSRKSLPADTPTASSSEVDLVVATENPDQTRVPAEVYTPAMFSQTPSSPSTFGRHSESFVGDKRYKQKRASFHSRIWHAGQVFDNQPAAGPRDRDELGWAQTGNAVAHSPDEQRRASRMSRVLRKRSSEEFRRKMSAIFNERIHMNVPSERLEIDPMFRPTQSPHKRKSILTQSRSWNQTHSLGTMTADMETQGEHDDGGLTGPGAPTPLSALEGMAGLTARDIKLFVDAGYHTVERVAFTPKRQLEQIKGISEQKASKILAEANKLVPLGFTTATEMHARRSELISVTTGSKQLDTLLGGGIETGSITEIFGEFRTGKSQICHTLAVTCQLPFDMGGGEGKCLYIDTEGTFRPVRLLAVAQRYGLVGEEVLDNVAYARAYNSDHQLQLLNQASQMMCETRFSLLIVDSATSLYRTDFNGRGELASRQTHLAKFLRTLQHLADEFGIAVVITNQVVAQVDGGPSAMFNPDPKKPIGGNIIAHASTTRLSLKKGRGETRICKIYDSPCLPESDCLFAINEDGIGDPSEKDLEKD</sequence>
<reference evidence="11" key="2">
    <citation type="journal article" date="2023" name="IMA Fungus">
        <title>Comparative genomic study of the Penicillium genus elucidates a diverse pangenome and 15 lateral gene transfer events.</title>
        <authorList>
            <person name="Petersen C."/>
            <person name="Sorensen T."/>
            <person name="Nielsen M.R."/>
            <person name="Sondergaard T.E."/>
            <person name="Sorensen J.L."/>
            <person name="Fitzpatrick D.A."/>
            <person name="Frisvad J.C."/>
            <person name="Nielsen K.L."/>
        </authorList>
    </citation>
    <scope>NUCLEOTIDE SEQUENCE</scope>
    <source>
        <strain evidence="11">IBT 16125</strain>
    </source>
</reference>